<dbReference type="AlphaFoldDB" id="A0A371AX00"/>
<comment type="caution">
    <text evidence="6">The sequence shown here is derived from an EMBL/GenBank/DDBJ whole genome shotgun (WGS) entry which is preliminary data.</text>
</comment>
<dbReference type="PANTHER" id="PTHR30146:SF148">
    <property type="entry name" value="HTH-TYPE TRANSCRIPTIONAL REPRESSOR PURR-RELATED"/>
    <property type="match status" value="1"/>
</dbReference>
<dbReference type="GO" id="GO:0003700">
    <property type="term" value="F:DNA-binding transcription factor activity"/>
    <property type="evidence" value="ECO:0007669"/>
    <property type="project" value="TreeGrafter"/>
</dbReference>
<sequence length="334" mass="38286">MKKNITMRDIAKELNKSTVTVSKALSGREGVSEELREIIKVKAQEMGYRYNSAAKSMKEGVNYNIGILVSNKFFEDNSFYSNLYRHIVLKLNGTNFFGILEILTEEQELSAELPAIIENNKIDGLIVMGEMSKKYLKLLKETEIPYVLLDFYNDSDMESIVSDNIFGCYMLTNYLIQKGHREIAFVGNIYATSSIMDRYLGTLKSLLQHHIPFQNEWLICDRDEKGRFIKIELPRILPTAFVCNCDQIAYTLIQQLKEKGYRVPEDISVVGFDDYIYSTISKPQLTTYRVDVEQMAVTAVKSIVKKIKNPDYKIGRKVVCGKVIIRDSVADIKQ</sequence>
<dbReference type="Pfam" id="PF00356">
    <property type="entry name" value="LacI"/>
    <property type="match status" value="1"/>
</dbReference>
<reference evidence="6 7" key="1">
    <citation type="submission" date="2018-07" db="EMBL/GenBank/DDBJ databases">
        <title>Anaerosacharophilus polymeroproducens gen. nov. sp. nov., an anaerobic bacterium isolated from salt field.</title>
        <authorList>
            <person name="Kim W."/>
            <person name="Yang S.-H."/>
            <person name="Oh J."/>
            <person name="Lee J.-H."/>
            <person name="Kwon K.K."/>
        </authorList>
    </citation>
    <scope>NUCLEOTIDE SEQUENCE [LARGE SCALE GENOMIC DNA]</scope>
    <source>
        <strain evidence="6 7">MCWD5</strain>
    </source>
</reference>
<dbReference type="InterPro" id="IPR046335">
    <property type="entry name" value="LacI/GalR-like_sensor"/>
</dbReference>
<feature type="domain" description="HTH lacI-type" evidence="5">
    <location>
        <begin position="5"/>
        <end position="59"/>
    </location>
</feature>
<name>A0A371AX00_9FIRM</name>
<gene>
    <name evidence="6" type="ORF">DWV06_07205</name>
</gene>
<dbReference type="PANTHER" id="PTHR30146">
    <property type="entry name" value="LACI-RELATED TRANSCRIPTIONAL REPRESSOR"/>
    <property type="match status" value="1"/>
</dbReference>
<dbReference type="SUPFAM" id="SSF47413">
    <property type="entry name" value="lambda repressor-like DNA-binding domains"/>
    <property type="match status" value="1"/>
</dbReference>
<evidence type="ECO:0000256" key="3">
    <source>
        <dbReference type="ARBA" id="ARBA00023125"/>
    </source>
</evidence>
<evidence type="ECO:0000313" key="6">
    <source>
        <dbReference type="EMBL" id="RDU24071.1"/>
    </source>
</evidence>
<dbReference type="Gene3D" id="3.40.50.2300">
    <property type="match status" value="2"/>
</dbReference>
<dbReference type="InterPro" id="IPR000843">
    <property type="entry name" value="HTH_LacI"/>
</dbReference>
<keyword evidence="2" id="KW-0805">Transcription regulation</keyword>
<dbReference type="Pfam" id="PF13377">
    <property type="entry name" value="Peripla_BP_3"/>
    <property type="match status" value="1"/>
</dbReference>
<keyword evidence="7" id="KW-1185">Reference proteome</keyword>
<keyword evidence="4" id="KW-0804">Transcription</keyword>
<evidence type="ECO:0000256" key="4">
    <source>
        <dbReference type="ARBA" id="ARBA00023163"/>
    </source>
</evidence>
<dbReference type="SUPFAM" id="SSF53822">
    <property type="entry name" value="Periplasmic binding protein-like I"/>
    <property type="match status" value="1"/>
</dbReference>
<dbReference type="InterPro" id="IPR028082">
    <property type="entry name" value="Peripla_BP_I"/>
</dbReference>
<dbReference type="RefSeq" id="WP_115481504.1">
    <property type="nucleotide sequence ID" value="NZ_QRCT01000016.1"/>
</dbReference>
<dbReference type="CDD" id="cd01392">
    <property type="entry name" value="HTH_LacI"/>
    <property type="match status" value="1"/>
</dbReference>
<dbReference type="CDD" id="cd19974">
    <property type="entry name" value="PBP1_LacI-like"/>
    <property type="match status" value="1"/>
</dbReference>
<keyword evidence="3" id="KW-0238">DNA-binding</keyword>
<dbReference type="Proteomes" id="UP000255036">
    <property type="component" value="Unassembled WGS sequence"/>
</dbReference>
<dbReference type="OrthoDB" id="2026446at2"/>
<dbReference type="Gene3D" id="1.10.260.40">
    <property type="entry name" value="lambda repressor-like DNA-binding domains"/>
    <property type="match status" value="1"/>
</dbReference>
<protein>
    <submittedName>
        <fullName evidence="6">LacI family transcriptional regulator</fullName>
    </submittedName>
</protein>
<accession>A0A371AX00</accession>
<proteinExistence type="predicted"/>
<organism evidence="6 7">
    <name type="scientific">Anaerosacchariphilus polymeriproducens</name>
    <dbReference type="NCBI Taxonomy" id="1812858"/>
    <lineage>
        <taxon>Bacteria</taxon>
        <taxon>Bacillati</taxon>
        <taxon>Bacillota</taxon>
        <taxon>Clostridia</taxon>
        <taxon>Lachnospirales</taxon>
        <taxon>Lachnospiraceae</taxon>
        <taxon>Anaerosacchariphilus</taxon>
    </lineage>
</organism>
<dbReference type="PROSITE" id="PS50932">
    <property type="entry name" value="HTH_LACI_2"/>
    <property type="match status" value="1"/>
</dbReference>
<dbReference type="EMBL" id="QRCT01000016">
    <property type="protein sequence ID" value="RDU24071.1"/>
    <property type="molecule type" value="Genomic_DNA"/>
</dbReference>
<evidence type="ECO:0000256" key="2">
    <source>
        <dbReference type="ARBA" id="ARBA00023015"/>
    </source>
</evidence>
<dbReference type="GO" id="GO:0000976">
    <property type="term" value="F:transcription cis-regulatory region binding"/>
    <property type="evidence" value="ECO:0007669"/>
    <property type="project" value="TreeGrafter"/>
</dbReference>
<dbReference type="InterPro" id="IPR010982">
    <property type="entry name" value="Lambda_DNA-bd_dom_sf"/>
</dbReference>
<dbReference type="SMART" id="SM00354">
    <property type="entry name" value="HTH_LACI"/>
    <property type="match status" value="1"/>
</dbReference>
<evidence type="ECO:0000259" key="5">
    <source>
        <dbReference type="PROSITE" id="PS50932"/>
    </source>
</evidence>
<evidence type="ECO:0000313" key="7">
    <source>
        <dbReference type="Proteomes" id="UP000255036"/>
    </source>
</evidence>
<evidence type="ECO:0000256" key="1">
    <source>
        <dbReference type="ARBA" id="ARBA00022491"/>
    </source>
</evidence>
<keyword evidence="1" id="KW-0678">Repressor</keyword>